<dbReference type="AlphaFoldDB" id="A0A6M0RQ53"/>
<organism evidence="2 3">
    <name type="scientific">Adonisia turfae CCMR0081</name>
    <dbReference type="NCBI Taxonomy" id="2292702"/>
    <lineage>
        <taxon>Bacteria</taxon>
        <taxon>Bacillati</taxon>
        <taxon>Cyanobacteriota</taxon>
        <taxon>Adonisia</taxon>
        <taxon>Adonisia turfae</taxon>
    </lineage>
</organism>
<comment type="caution">
    <text evidence="2">The sequence shown here is derived from an EMBL/GenBank/DDBJ whole genome shotgun (WGS) entry which is preliminary data.</text>
</comment>
<dbReference type="EMBL" id="QXHD01000004">
    <property type="protein sequence ID" value="NEZ58375.1"/>
    <property type="molecule type" value="Genomic_DNA"/>
</dbReference>
<dbReference type="RefSeq" id="WP_163670939.1">
    <property type="nucleotide sequence ID" value="NZ_QXHD01000004.1"/>
</dbReference>
<evidence type="ECO:0000313" key="3">
    <source>
        <dbReference type="Proteomes" id="UP000481033"/>
    </source>
</evidence>
<dbReference type="InterPro" id="IPR007361">
    <property type="entry name" value="DUF427"/>
</dbReference>
<dbReference type="InterPro" id="IPR038694">
    <property type="entry name" value="DUF427_sf"/>
</dbReference>
<keyword evidence="3" id="KW-1185">Reference proteome</keyword>
<reference evidence="2 3" key="1">
    <citation type="journal article" date="2020" name="Microb. Ecol.">
        <title>Ecogenomics of the Marine Benthic Filamentous Cyanobacterium Adonisia.</title>
        <authorList>
            <person name="Walter J.M."/>
            <person name="Coutinho F.H."/>
            <person name="Leomil L."/>
            <person name="Hargreaves P.I."/>
            <person name="Campeao M.E."/>
            <person name="Vieira V.V."/>
            <person name="Silva B.S."/>
            <person name="Fistarol G.O."/>
            <person name="Salomon P.S."/>
            <person name="Sawabe T."/>
            <person name="Mino S."/>
            <person name="Hosokawa M."/>
            <person name="Miyashita H."/>
            <person name="Maruyama F."/>
            <person name="van Verk M.C."/>
            <person name="Dutilh B.E."/>
            <person name="Thompson C.C."/>
            <person name="Thompson F.L."/>
        </authorList>
    </citation>
    <scope>NUCLEOTIDE SEQUENCE [LARGE SCALE GENOMIC DNA]</scope>
    <source>
        <strain evidence="2 3">CCMR0081</strain>
    </source>
</reference>
<dbReference type="Proteomes" id="UP000481033">
    <property type="component" value="Unassembled WGS sequence"/>
</dbReference>
<sequence length="164" mass="18478">MLSRRIPPGPGQESVWDYPRPPALVDSPKHIKIVFNDQVIAESNQTKRVLETSHPPVYYIPPGDIAMEYLTGASGTSFCEWKGRAHYYSLTVGEQIAERVAWYYPTPTERFKSIANYVAFYPSAMDACYVDNEQVQAQAGDFYGGWITSDIVGPFKGEANTWGW</sequence>
<evidence type="ECO:0000259" key="1">
    <source>
        <dbReference type="Pfam" id="PF04248"/>
    </source>
</evidence>
<feature type="domain" description="DUF427" evidence="1">
    <location>
        <begin position="31"/>
        <end position="122"/>
    </location>
</feature>
<protein>
    <submittedName>
        <fullName evidence="2">DUF427 domain-containing protein</fullName>
    </submittedName>
</protein>
<proteinExistence type="predicted"/>
<evidence type="ECO:0000313" key="2">
    <source>
        <dbReference type="EMBL" id="NEZ58375.1"/>
    </source>
</evidence>
<name>A0A6M0RQ53_9CYAN</name>
<gene>
    <name evidence="2" type="ORF">DXZ20_22555</name>
</gene>
<dbReference type="PANTHER" id="PTHR43058">
    <property type="entry name" value="SLR0655 PROTEIN"/>
    <property type="match status" value="1"/>
</dbReference>
<accession>A0A6M0RQ53</accession>
<dbReference type="PANTHER" id="PTHR43058:SF1">
    <property type="entry name" value="DUF427 DOMAIN-CONTAINING PROTEIN"/>
    <property type="match status" value="1"/>
</dbReference>
<dbReference type="Gene3D" id="2.170.150.40">
    <property type="entry name" value="Domain of unknown function (DUF427)"/>
    <property type="match status" value="1"/>
</dbReference>
<dbReference type="Pfam" id="PF04248">
    <property type="entry name" value="NTP_transf_9"/>
    <property type="match status" value="1"/>
</dbReference>